<dbReference type="InterPro" id="IPR006450">
    <property type="entry name" value="Phage_HK97_gp6-like"/>
</dbReference>
<dbReference type="Proteomes" id="UP000241803">
    <property type="component" value="Unassembled WGS sequence"/>
</dbReference>
<dbReference type="AlphaFoldDB" id="A0A2T3LAH7"/>
<dbReference type="Pfam" id="PF05135">
    <property type="entry name" value="Phage_connect_1"/>
    <property type="match status" value="1"/>
</dbReference>
<dbReference type="RefSeq" id="WP_107252930.1">
    <property type="nucleotide sequence ID" value="NZ_PYOC01000002.1"/>
</dbReference>
<evidence type="ECO:0000313" key="2">
    <source>
        <dbReference type="Proteomes" id="UP000241803"/>
    </source>
</evidence>
<name>A0A2T3LAH7_9GAMM</name>
<dbReference type="CDD" id="cd08054">
    <property type="entry name" value="gp6"/>
    <property type="match status" value="1"/>
</dbReference>
<dbReference type="InterPro" id="IPR021146">
    <property type="entry name" value="Phage_gp6-like_head-tail"/>
</dbReference>
<sequence>MLDSATSPISLKDMKLHLRVDHDHEDLYIESLTAAAIALCEGRLFRSFAEVRTEYGYLPAPLVSWVKLATLEMYAQRRLATEKPLTMSPFSEHLLDKYIDYSKGV</sequence>
<comment type="caution">
    <text evidence="1">The sequence shown here is derived from an EMBL/GenBank/DDBJ whole genome shotgun (WGS) entry which is preliminary data.</text>
</comment>
<dbReference type="NCBIfam" id="TIGR01560">
    <property type="entry name" value="put_DNA_pack"/>
    <property type="match status" value="1"/>
</dbReference>
<evidence type="ECO:0000313" key="1">
    <source>
        <dbReference type="EMBL" id="PSV48323.1"/>
    </source>
</evidence>
<proteinExistence type="predicted"/>
<organism evidence="1 2">
    <name type="scientific">Photobacterium indicum</name>
    <dbReference type="NCBI Taxonomy" id="81447"/>
    <lineage>
        <taxon>Bacteria</taxon>
        <taxon>Pseudomonadati</taxon>
        <taxon>Pseudomonadota</taxon>
        <taxon>Gammaproteobacteria</taxon>
        <taxon>Vibrionales</taxon>
        <taxon>Vibrionaceae</taxon>
        <taxon>Photobacterium</taxon>
    </lineage>
</organism>
<reference evidence="1 2" key="1">
    <citation type="submission" date="2018-03" db="EMBL/GenBank/DDBJ databases">
        <title>Whole genome sequencing of Histamine producing bacteria.</title>
        <authorList>
            <person name="Butler K."/>
        </authorList>
    </citation>
    <scope>NUCLEOTIDE SEQUENCE [LARGE SCALE GENOMIC DNA]</scope>
    <source>
        <strain evidence="1 2">ATCC 19614</strain>
    </source>
</reference>
<gene>
    <name evidence="1" type="ORF">C9J47_07300</name>
</gene>
<dbReference type="Gene3D" id="1.10.3230.30">
    <property type="entry name" value="Phage gp6-like head-tail connector protein"/>
    <property type="match status" value="1"/>
</dbReference>
<keyword evidence="2" id="KW-1185">Reference proteome</keyword>
<protein>
    <submittedName>
        <fullName evidence="1">Phage gp6-like head-tail connector protein</fullName>
    </submittedName>
</protein>
<dbReference type="EMBL" id="PYOC01000002">
    <property type="protein sequence ID" value="PSV48323.1"/>
    <property type="molecule type" value="Genomic_DNA"/>
</dbReference>
<accession>A0A2T3LAH7</accession>